<organism evidence="2 3">
    <name type="scientific">Caerostris extrusa</name>
    <name type="common">Bark spider</name>
    <name type="synonym">Caerostris bankana</name>
    <dbReference type="NCBI Taxonomy" id="172846"/>
    <lineage>
        <taxon>Eukaryota</taxon>
        <taxon>Metazoa</taxon>
        <taxon>Ecdysozoa</taxon>
        <taxon>Arthropoda</taxon>
        <taxon>Chelicerata</taxon>
        <taxon>Arachnida</taxon>
        <taxon>Araneae</taxon>
        <taxon>Araneomorphae</taxon>
        <taxon>Entelegynae</taxon>
        <taxon>Araneoidea</taxon>
        <taxon>Araneidae</taxon>
        <taxon>Caerostris</taxon>
    </lineage>
</organism>
<reference evidence="2 3" key="1">
    <citation type="submission" date="2021-06" db="EMBL/GenBank/DDBJ databases">
        <title>Caerostris extrusa draft genome.</title>
        <authorList>
            <person name="Kono N."/>
            <person name="Arakawa K."/>
        </authorList>
    </citation>
    <scope>NUCLEOTIDE SEQUENCE [LARGE SCALE GENOMIC DNA]</scope>
</reference>
<gene>
    <name evidence="2" type="ORF">CEXT_685021</name>
</gene>
<name>A0AAV4V140_CAEEX</name>
<accession>A0AAV4V140</accession>
<evidence type="ECO:0000313" key="2">
    <source>
        <dbReference type="EMBL" id="GIY63729.1"/>
    </source>
</evidence>
<dbReference type="EMBL" id="BPLR01013780">
    <property type="protein sequence ID" value="GIY63729.1"/>
    <property type="molecule type" value="Genomic_DNA"/>
</dbReference>
<dbReference type="Proteomes" id="UP001054945">
    <property type="component" value="Unassembled WGS sequence"/>
</dbReference>
<comment type="caution">
    <text evidence="2">The sequence shown here is derived from an EMBL/GenBank/DDBJ whole genome shotgun (WGS) entry which is preliminary data.</text>
</comment>
<evidence type="ECO:0000313" key="3">
    <source>
        <dbReference type="Proteomes" id="UP001054945"/>
    </source>
</evidence>
<protein>
    <submittedName>
        <fullName evidence="2">Uncharacterized protein</fullName>
    </submittedName>
</protein>
<dbReference type="AlphaFoldDB" id="A0AAV4V140"/>
<keyword evidence="3" id="KW-1185">Reference proteome</keyword>
<feature type="region of interest" description="Disordered" evidence="1">
    <location>
        <begin position="34"/>
        <end position="86"/>
    </location>
</feature>
<evidence type="ECO:0000256" key="1">
    <source>
        <dbReference type="SAM" id="MobiDB-lite"/>
    </source>
</evidence>
<sequence>MLKIIDTCQAHFPHFVKKLLHPFPALRGCQNETRACSTTPSLDDPIHPRGSGAERPRPLPPKETDRLKEDPFLYRPPADDKSHLPPRLSNFVQFSQLLF</sequence>
<proteinExistence type="predicted"/>
<feature type="compositionally biased region" description="Basic and acidic residues" evidence="1">
    <location>
        <begin position="44"/>
        <end position="83"/>
    </location>
</feature>